<evidence type="ECO:0000259" key="2">
    <source>
        <dbReference type="PROSITE" id="PS50093"/>
    </source>
</evidence>
<dbReference type="Proteomes" id="UP000638648">
    <property type="component" value="Unassembled WGS sequence"/>
</dbReference>
<dbReference type="CDD" id="cd00146">
    <property type="entry name" value="PKD"/>
    <property type="match status" value="1"/>
</dbReference>
<evidence type="ECO:0000313" key="3">
    <source>
        <dbReference type="EMBL" id="MBE1611963.1"/>
    </source>
</evidence>
<evidence type="ECO:0000256" key="1">
    <source>
        <dbReference type="SAM" id="SignalP"/>
    </source>
</evidence>
<gene>
    <name evidence="3" type="ORF">HEB94_008811</name>
</gene>
<dbReference type="SUPFAM" id="SSF50969">
    <property type="entry name" value="YVTN repeat-like/Quinoprotein amine dehydrogenase"/>
    <property type="match status" value="1"/>
</dbReference>
<dbReference type="Gene3D" id="2.80.10.50">
    <property type="match status" value="1"/>
</dbReference>
<proteinExistence type="predicted"/>
<dbReference type="Gene3D" id="2.60.40.10">
    <property type="entry name" value="Immunoglobulins"/>
    <property type="match status" value="1"/>
</dbReference>
<protein>
    <recommendedName>
        <fullName evidence="2">PKD domain-containing protein</fullName>
    </recommendedName>
</protein>
<dbReference type="InterPro" id="IPR035986">
    <property type="entry name" value="PKD_dom_sf"/>
</dbReference>
<dbReference type="GO" id="GO:0005975">
    <property type="term" value="P:carbohydrate metabolic process"/>
    <property type="evidence" value="ECO:0007669"/>
    <property type="project" value="UniProtKB-ARBA"/>
</dbReference>
<feature type="domain" description="PKD" evidence="2">
    <location>
        <begin position="644"/>
        <end position="732"/>
    </location>
</feature>
<dbReference type="Pfam" id="PF18911">
    <property type="entry name" value="PKD_4"/>
    <property type="match status" value="1"/>
</dbReference>
<dbReference type="RefSeq" id="WP_192755095.1">
    <property type="nucleotide sequence ID" value="NZ_BAABJL010000176.1"/>
</dbReference>
<organism evidence="3 4">
    <name type="scientific">Actinopolymorpha pittospori</name>
    <dbReference type="NCBI Taxonomy" id="648752"/>
    <lineage>
        <taxon>Bacteria</taxon>
        <taxon>Bacillati</taxon>
        <taxon>Actinomycetota</taxon>
        <taxon>Actinomycetes</taxon>
        <taxon>Propionibacteriales</taxon>
        <taxon>Actinopolymorphaceae</taxon>
        <taxon>Actinopolymorpha</taxon>
    </lineage>
</organism>
<dbReference type="SUPFAM" id="SSF49299">
    <property type="entry name" value="PKD domain"/>
    <property type="match status" value="1"/>
</dbReference>
<evidence type="ECO:0000313" key="4">
    <source>
        <dbReference type="Proteomes" id="UP000638648"/>
    </source>
</evidence>
<dbReference type="AlphaFoldDB" id="A0A927N6N1"/>
<feature type="signal peptide" evidence="1">
    <location>
        <begin position="1"/>
        <end position="23"/>
    </location>
</feature>
<feature type="chain" id="PRO_5037895908" description="PKD domain-containing protein" evidence="1">
    <location>
        <begin position="24"/>
        <end position="943"/>
    </location>
</feature>
<dbReference type="EMBL" id="JADBEM010000001">
    <property type="protein sequence ID" value="MBE1611963.1"/>
    <property type="molecule type" value="Genomic_DNA"/>
</dbReference>
<comment type="caution">
    <text evidence="3">The sequence shown here is derived from an EMBL/GenBank/DDBJ whole genome shotgun (WGS) entry which is preliminary data.</text>
</comment>
<dbReference type="InterPro" id="IPR022409">
    <property type="entry name" value="PKD/Chitinase_dom"/>
</dbReference>
<reference evidence="3" key="1">
    <citation type="submission" date="2020-10" db="EMBL/GenBank/DDBJ databases">
        <title>Sequencing the genomes of 1000 actinobacteria strains.</title>
        <authorList>
            <person name="Klenk H.-P."/>
        </authorList>
    </citation>
    <scope>NUCLEOTIDE SEQUENCE</scope>
    <source>
        <strain evidence="3">DSM 45354</strain>
    </source>
</reference>
<accession>A0A927N6N1</accession>
<dbReference type="InterPro" id="IPR000601">
    <property type="entry name" value="PKD_dom"/>
</dbReference>
<sequence length="943" mass="97577">MGVAAALILATLPTLFLPTSASAVQTPQTRVVSDDPVNWTPHVLDGRVMAIVQVGDLIVLSGEFTQVSSADGNTIYDRSNIVAFSASTGAVSTTFAPSADGEVAALAVAADGRSVYAGGFFDTIGGRPAKSLARIDIANGQLTSGFTIPTLDGRVKDLRLAGGRLWLAGTFVYVAGHRQPGLATINPATGAFDSFNRLVFAGPQNGGVMQIMKIDVTPDASRLVAIGNFTLVGDQRRVQIAMLNLSGTQASVANWQTEFYSATCSASFDSYMRDIDIAPDGSYFVVTTTGAYKAPPAPCDTVSRFETGTQGTGITPTWTSYTGGDTFYAVAATGTAVYVGGHFRWHNNPTGRDAAGPGAVGREGIATLDPENGLPLRWNPGRTKGVGVFDMVATSQGLWVGSDTDRIGNWEYHARIAFFPLAGGTTVPHPRVGALPANVYSVPSASGTTHPVVRHVDGSSSGSTTDVPGGGITWSGVRGGFMLGDELYAGWSNGDFTRRTFDGTSYGAPVTIETGDLISRDTAWHQDVAAATGMFWSGGRLYYTRSGSSALYYRTFTVESDVVGAQRFTASNNVPGVDFSRIAGMFVSGGWLYFGTSSDGNLRRIQFADGSPAGGTVQIVSGPTVDGNDWRSRAMFLDTHSVPPNQPPVASASVDCQFLTCTFSAADSRDPDGSIASYAWNFGDGTADTDATVTHTFAAAGHYVVRLTVTDNQGATAGTNADVTVTAPPVTVRFVGQAGANANVQNHQVTIPSTVQAGDRLLLLFSINTTTPTISAPTGVTGWTGVAARNTSSMVSRAWQKSAAASDAGRTVTVPLSGYAKGDLTVVAYRGPNIAVSAFAGVAETTARTTHTAPTVSLSPPATSATWLVSYWGEKSSATTALTPPAGQNVRRSASGIGGGRITALLTDAGVASGAASAGGLTATANSSSAHATMWSFVVGAHS</sequence>
<name>A0A927N6N1_9ACTN</name>
<dbReference type="SMART" id="SM00089">
    <property type="entry name" value="PKD"/>
    <property type="match status" value="1"/>
</dbReference>
<keyword evidence="1" id="KW-0732">Signal</keyword>
<keyword evidence="4" id="KW-1185">Reference proteome</keyword>
<dbReference type="PROSITE" id="PS50093">
    <property type="entry name" value="PKD"/>
    <property type="match status" value="1"/>
</dbReference>
<dbReference type="InterPro" id="IPR013783">
    <property type="entry name" value="Ig-like_fold"/>
</dbReference>
<dbReference type="InterPro" id="IPR011044">
    <property type="entry name" value="Quino_amine_DH_bsu"/>
</dbReference>